<dbReference type="Pfam" id="PF00293">
    <property type="entry name" value="NUDIX"/>
    <property type="match status" value="1"/>
</dbReference>
<dbReference type="GO" id="GO:0016787">
    <property type="term" value="F:hydrolase activity"/>
    <property type="evidence" value="ECO:0007669"/>
    <property type="project" value="UniProtKB-KW"/>
</dbReference>
<name>A0A0F9HW66_9ZZZZ</name>
<dbReference type="PROSITE" id="PS00893">
    <property type="entry name" value="NUDIX_BOX"/>
    <property type="match status" value="1"/>
</dbReference>
<evidence type="ECO:0000256" key="1">
    <source>
        <dbReference type="ARBA" id="ARBA00022801"/>
    </source>
</evidence>
<dbReference type="PANTHER" id="PTHR43736">
    <property type="entry name" value="ADP-RIBOSE PYROPHOSPHATASE"/>
    <property type="match status" value="1"/>
</dbReference>
<evidence type="ECO:0000313" key="3">
    <source>
        <dbReference type="EMBL" id="KKM19631.1"/>
    </source>
</evidence>
<dbReference type="InterPro" id="IPR000086">
    <property type="entry name" value="NUDIX_hydrolase_dom"/>
</dbReference>
<reference evidence="3" key="1">
    <citation type="journal article" date="2015" name="Nature">
        <title>Complex archaea that bridge the gap between prokaryotes and eukaryotes.</title>
        <authorList>
            <person name="Spang A."/>
            <person name="Saw J.H."/>
            <person name="Jorgensen S.L."/>
            <person name="Zaremba-Niedzwiedzka K."/>
            <person name="Martijn J."/>
            <person name="Lind A.E."/>
            <person name="van Eijk R."/>
            <person name="Schleper C."/>
            <person name="Guy L."/>
            <person name="Ettema T.J."/>
        </authorList>
    </citation>
    <scope>NUCLEOTIDE SEQUENCE</scope>
</reference>
<dbReference type="InterPro" id="IPR020084">
    <property type="entry name" value="NUDIX_hydrolase_CS"/>
</dbReference>
<dbReference type="EMBL" id="LAZR01013942">
    <property type="protein sequence ID" value="KKM19631.1"/>
    <property type="molecule type" value="Genomic_DNA"/>
</dbReference>
<dbReference type="CDD" id="cd04664">
    <property type="entry name" value="NUDIX_DHNTPase_like"/>
    <property type="match status" value="1"/>
</dbReference>
<feature type="domain" description="Nudix hydrolase" evidence="2">
    <location>
        <begin position="1"/>
        <end position="134"/>
    </location>
</feature>
<accession>A0A0F9HW66</accession>
<dbReference type="Gene3D" id="3.90.79.10">
    <property type="entry name" value="Nucleoside Triphosphate Pyrophosphohydrolase"/>
    <property type="match status" value="1"/>
</dbReference>
<proteinExistence type="predicted"/>
<evidence type="ECO:0000259" key="2">
    <source>
        <dbReference type="PROSITE" id="PS51462"/>
    </source>
</evidence>
<protein>
    <recommendedName>
        <fullName evidence="2">Nudix hydrolase domain-containing protein</fullName>
    </recommendedName>
</protein>
<organism evidence="3">
    <name type="scientific">marine sediment metagenome</name>
    <dbReference type="NCBI Taxonomy" id="412755"/>
    <lineage>
        <taxon>unclassified sequences</taxon>
        <taxon>metagenomes</taxon>
        <taxon>ecological metagenomes</taxon>
    </lineage>
</organism>
<dbReference type="InterPro" id="IPR015797">
    <property type="entry name" value="NUDIX_hydrolase-like_dom_sf"/>
</dbReference>
<comment type="caution">
    <text evidence="3">The sequence shown here is derived from an EMBL/GenBank/DDBJ whole genome shotgun (WGS) entry which is preliminary data.</text>
</comment>
<gene>
    <name evidence="3" type="ORF">LCGC14_1653630</name>
</gene>
<dbReference type="AlphaFoldDB" id="A0A0F9HW66"/>
<dbReference type="SUPFAM" id="SSF55811">
    <property type="entry name" value="Nudix"/>
    <property type="match status" value="1"/>
</dbReference>
<dbReference type="PANTHER" id="PTHR43736:SF1">
    <property type="entry name" value="DIHYDRONEOPTERIN TRIPHOSPHATE DIPHOSPHATASE"/>
    <property type="match status" value="1"/>
</dbReference>
<keyword evidence="1" id="KW-0378">Hydrolase</keyword>
<dbReference type="PROSITE" id="PS51462">
    <property type="entry name" value="NUDIX"/>
    <property type="match status" value="1"/>
</dbReference>
<sequence>MIERTNVQVFLCMRNPDFKTLILKRSQERGGFWQPITGGIEKGENAYDTIKREVFEETGFQDIEKVYDLNYTFTYKAPISRKWMIDICFGVEIDKIFDVCLSDEHEEYIWCNEKEAKQILNWKYYLLAFDKLLNIIRNDKITTYYKK</sequence>